<comment type="caution">
    <text evidence="2">The sequence shown here is derived from an EMBL/GenBank/DDBJ whole genome shotgun (WGS) entry which is preliminary data.</text>
</comment>
<proteinExistence type="predicted"/>
<organism evidence="2 3">
    <name type="scientific">Talaromyces amestolkiae</name>
    <dbReference type="NCBI Taxonomy" id="1196081"/>
    <lineage>
        <taxon>Eukaryota</taxon>
        <taxon>Fungi</taxon>
        <taxon>Dikarya</taxon>
        <taxon>Ascomycota</taxon>
        <taxon>Pezizomycotina</taxon>
        <taxon>Eurotiomycetes</taxon>
        <taxon>Eurotiomycetidae</taxon>
        <taxon>Eurotiales</taxon>
        <taxon>Trichocomaceae</taxon>
        <taxon>Talaromyces</taxon>
        <taxon>Talaromyces sect. Talaromyces</taxon>
    </lineage>
</organism>
<keyword evidence="3" id="KW-1185">Reference proteome</keyword>
<sequence>MSKEADISGIDKYLLMRKLWYGVRWTGKSEEAPFYDEERAKEIFDTHNGNLGTFQVEVCGKFLLVDLSGDIVNHEIYDLRYGTGAFNKVLEKIRTPQQQHSQPPATAQSTSGSVANAQAGEESSDSSVDKSAWAKRAKMGICAQCNDLKQEPSSSGKDEAI</sequence>
<dbReference type="EMBL" id="MIKG01000018">
    <property type="protein sequence ID" value="RAO72303.1"/>
    <property type="molecule type" value="Genomic_DNA"/>
</dbReference>
<evidence type="ECO:0000313" key="2">
    <source>
        <dbReference type="EMBL" id="RAO72303.1"/>
    </source>
</evidence>
<dbReference type="Proteomes" id="UP000249363">
    <property type="component" value="Unassembled WGS sequence"/>
</dbReference>
<accession>A0A364L956</accession>
<dbReference type="GeneID" id="63797529"/>
<name>A0A364L956_TALAM</name>
<evidence type="ECO:0000256" key="1">
    <source>
        <dbReference type="SAM" id="MobiDB-lite"/>
    </source>
</evidence>
<protein>
    <submittedName>
        <fullName evidence="2">Uncharacterized protein</fullName>
    </submittedName>
</protein>
<evidence type="ECO:0000313" key="3">
    <source>
        <dbReference type="Proteomes" id="UP000249363"/>
    </source>
</evidence>
<reference evidence="2 3" key="1">
    <citation type="journal article" date="2017" name="Biotechnol. Biofuels">
        <title>Differential beta-glucosidase expression as a function of carbon source availability in Talaromyces amestolkiae: a genomic and proteomic approach.</title>
        <authorList>
            <person name="de Eugenio L.I."/>
            <person name="Mendez-Liter J.A."/>
            <person name="Nieto-Dominguez M."/>
            <person name="Alonso L."/>
            <person name="Gil-Munoz J."/>
            <person name="Barriuso J."/>
            <person name="Prieto A."/>
            <person name="Martinez M.J."/>
        </authorList>
    </citation>
    <scope>NUCLEOTIDE SEQUENCE [LARGE SCALE GENOMIC DNA]</scope>
    <source>
        <strain evidence="2 3">CIB</strain>
    </source>
</reference>
<feature type="compositionally biased region" description="Polar residues" evidence="1">
    <location>
        <begin position="95"/>
        <end position="116"/>
    </location>
</feature>
<gene>
    <name evidence="2" type="ORF">BHQ10_008315</name>
</gene>
<dbReference type="AlphaFoldDB" id="A0A364L956"/>
<dbReference type="RefSeq" id="XP_040736817.1">
    <property type="nucleotide sequence ID" value="XM_040881107.1"/>
</dbReference>
<feature type="region of interest" description="Disordered" evidence="1">
    <location>
        <begin position="92"/>
        <end position="131"/>
    </location>
</feature>